<dbReference type="EMBL" id="MT079862">
    <property type="protein sequence ID" value="QNH92695.1"/>
    <property type="molecule type" value="Genomic_DNA"/>
</dbReference>
<gene>
    <name evidence="1" type="primary">orf12</name>
</gene>
<accession>A0A7G7YDX5</accession>
<organism evidence="1">
    <name type="scientific">Wolfiporia cocos</name>
    <dbReference type="NCBI Taxonomy" id="81056"/>
    <lineage>
        <taxon>Eukaryota</taxon>
        <taxon>Fungi</taxon>
        <taxon>Dikarya</taxon>
        <taxon>Basidiomycota</taxon>
        <taxon>Agaricomycotina</taxon>
        <taxon>Agaricomycetes</taxon>
        <taxon>Polyporales</taxon>
        <taxon>Phaeolaceae</taxon>
        <taxon>Wolfiporia</taxon>
    </lineage>
</organism>
<evidence type="ECO:0008006" key="2">
    <source>
        <dbReference type="Google" id="ProtNLM"/>
    </source>
</evidence>
<dbReference type="Gene3D" id="3.10.28.10">
    <property type="entry name" value="Homing endonucleases"/>
    <property type="match status" value="1"/>
</dbReference>
<dbReference type="SUPFAM" id="SSF55608">
    <property type="entry name" value="Homing endonucleases"/>
    <property type="match status" value="1"/>
</dbReference>
<keyword evidence="1" id="KW-0496">Mitochondrion</keyword>
<evidence type="ECO:0000313" key="1">
    <source>
        <dbReference type="EMBL" id="QNH92695.1"/>
    </source>
</evidence>
<proteinExistence type="predicted"/>
<dbReference type="AlphaFoldDB" id="A0A7G7YDX5"/>
<sequence>MAEGSFGVKSNNSAFFSIKQKGIYNYEIIKAICYIITGRLPSDIKPCDADCYQLTLSSKKDVDLVLNFFSDPNNFPLMEYKLQRYNNLINYLKNSNRYKDISYFSSSSKNSEDKKSFLLGRCWRSVL</sequence>
<name>A0A7G7YDX5_9APHY</name>
<protein>
    <recommendedName>
        <fullName evidence="2">Homing endonuclease LAGLIDADG domain-containing protein</fullName>
    </recommendedName>
</protein>
<reference evidence="1" key="1">
    <citation type="journal article" date="2020" name="Front. Microbiol.">
        <title>Characterization of Two Mitochondrial Genomes and Gene Expression Analysis Reveal Clues for Variations, Evolution, and Large-Sclerotium Formation in Medical Fungus Wolfiporia cocos.</title>
        <authorList>
            <person name="Chen M."/>
            <person name="Chen N."/>
            <person name="Wu T."/>
            <person name="Bian Y."/>
            <person name="Deng Y."/>
            <person name="Xu Z."/>
        </authorList>
    </citation>
    <scope>NUCLEOTIDE SEQUENCE</scope>
    <source>
        <strain evidence="1">MD-104 SS10</strain>
    </source>
</reference>
<geneLocation type="mitochondrion" evidence="1"/>
<dbReference type="InterPro" id="IPR027434">
    <property type="entry name" value="Homing_endonucl"/>
</dbReference>